<dbReference type="InterPro" id="IPR027434">
    <property type="entry name" value="Homing_endonucl"/>
</dbReference>
<dbReference type="InterPro" id="IPR004860">
    <property type="entry name" value="LAGLIDADG_dom"/>
</dbReference>
<name>A0A140C6Z5_9METZ</name>
<dbReference type="GO" id="GO:0005739">
    <property type="term" value="C:mitochondrion"/>
    <property type="evidence" value="ECO:0007669"/>
    <property type="project" value="UniProtKB-ARBA"/>
</dbReference>
<feature type="domain" description="Homing endonuclease LAGLIDADG" evidence="2">
    <location>
        <begin position="62"/>
        <end position="153"/>
    </location>
</feature>
<feature type="region of interest" description="Disordered" evidence="1">
    <location>
        <begin position="319"/>
        <end position="341"/>
    </location>
</feature>
<sequence length="341" mass="39656">MVMIQWEFCSMQGPPQWKKVLGSLLITSKNPFDKGATRLGFFMNYGSHQRPNAEYLRFLNWLVGFTDGDGTFTINSQNGKYILQYSVAQGNRNSQVLYYIKKKLGVGSVVSSGKGMKVYRIRDRNILRSCIIPIFDEKKLWTVKNYDFEKVKAASEVLEDQELTTGEKYSKVAEIKEKKAPEFYVSPIWSGNNQKIDDDWLIGFCEAEGSWYLVNKGPERVAPAFGISQKKDKHVLETIREKLKITSKVKLNKKQGCWMLDTTNRRAVENVRVFFEGRLKSFKSLEFKLWSKAVYYYDRKNQKEVRIIREKLRKIKEWSDPGREPRRVTRGLGLREPGLPT</sequence>
<protein>
    <submittedName>
        <fullName evidence="3">LAGLIDADG protein</fullName>
    </submittedName>
</protein>
<keyword evidence="3" id="KW-0496">Mitochondrion</keyword>
<accession>A0A140C6Z5</accession>
<geneLocation type="mitochondrion" evidence="3"/>
<dbReference type="PANTHER" id="PTHR36181">
    <property type="entry name" value="INTRON-ENCODED ENDONUCLEASE AI3-RELATED"/>
    <property type="match status" value="1"/>
</dbReference>
<feature type="domain" description="Homing endonuclease LAGLIDADG" evidence="2">
    <location>
        <begin position="201"/>
        <end position="294"/>
    </location>
</feature>
<proteinExistence type="predicted"/>
<dbReference type="SUPFAM" id="SSF55608">
    <property type="entry name" value="Homing endonucleases"/>
    <property type="match status" value="2"/>
</dbReference>
<dbReference type="GO" id="GO:0004519">
    <property type="term" value="F:endonuclease activity"/>
    <property type="evidence" value="ECO:0007669"/>
    <property type="project" value="InterPro"/>
</dbReference>
<dbReference type="PANTHER" id="PTHR36181:SF2">
    <property type="entry name" value="INTRON-ENCODED ENDONUCLEASE AI3-RELATED"/>
    <property type="match status" value="1"/>
</dbReference>
<organism evidence="3">
    <name type="scientific">Stupenda singularis</name>
    <dbReference type="NCBI Taxonomy" id="1779228"/>
    <lineage>
        <taxon>Eukaryota</taxon>
        <taxon>Metazoa</taxon>
        <taxon>Porifera</taxon>
        <taxon>Demospongiae</taxon>
        <taxon>Heteroscleromorpha</taxon>
        <taxon>Tetractinellida</taxon>
        <taxon>Spirophorina</taxon>
        <taxon>Stupendidae</taxon>
        <taxon>Stupenda</taxon>
    </lineage>
</organism>
<dbReference type="InterPro" id="IPR051289">
    <property type="entry name" value="LAGLIDADG_Endonuclease"/>
</dbReference>
<dbReference type="AlphaFoldDB" id="A0A140C6Z5"/>
<dbReference type="Gene3D" id="3.10.28.10">
    <property type="entry name" value="Homing endonucleases"/>
    <property type="match status" value="2"/>
</dbReference>
<evidence type="ECO:0000259" key="2">
    <source>
        <dbReference type="Pfam" id="PF00961"/>
    </source>
</evidence>
<reference evidence="3" key="1">
    <citation type="journal article" date="2016" name="Zool. J. Linn. Soc.">
        <title>An unprecedented new genus and family of Tetractinellida (Porifera, Demospongiae) from New Zealand's Colville Ridge, with a new type of mitochondrial group I intron.</title>
        <authorList>
            <person name="Kelly M."/>
            <person name="Cardenas P."/>
        </authorList>
    </citation>
    <scope>NUCLEOTIDE SEQUENCE</scope>
</reference>
<dbReference type="EMBL" id="KP877498">
    <property type="protein sequence ID" value="ALY05408.1"/>
    <property type="molecule type" value="Genomic_DNA"/>
</dbReference>
<evidence type="ECO:0000313" key="3">
    <source>
        <dbReference type="EMBL" id="ALY05408.1"/>
    </source>
</evidence>
<evidence type="ECO:0000256" key="1">
    <source>
        <dbReference type="SAM" id="MobiDB-lite"/>
    </source>
</evidence>
<dbReference type="Pfam" id="PF00961">
    <property type="entry name" value="LAGLIDADG_1"/>
    <property type="match status" value="2"/>
</dbReference>